<evidence type="ECO:0000313" key="6">
    <source>
        <dbReference type="Proteomes" id="UP000190092"/>
    </source>
</evidence>
<dbReference type="PANTHER" id="PTHR33175">
    <property type="entry name" value="DNA-BINDING PROTEIN HU"/>
    <property type="match status" value="1"/>
</dbReference>
<dbReference type="InterPro" id="IPR010992">
    <property type="entry name" value="IHF-like_DNA-bd_dom_sf"/>
</dbReference>
<dbReference type="AlphaFoldDB" id="A0A1T4KWG0"/>
<protein>
    <submittedName>
        <fullName evidence="5">DNA-binding protein HU-beta</fullName>
    </submittedName>
</protein>
<keyword evidence="3 5" id="KW-0238">DNA-binding</keyword>
<evidence type="ECO:0000256" key="3">
    <source>
        <dbReference type="ARBA" id="ARBA00023125"/>
    </source>
</evidence>
<proteinExistence type="inferred from homology"/>
<dbReference type="STRING" id="225324.SAMN02745126_01196"/>
<accession>A0A1T4KWG0</accession>
<dbReference type="Gene3D" id="4.10.520.10">
    <property type="entry name" value="IHF-like DNA-binding proteins"/>
    <property type="match status" value="1"/>
</dbReference>
<sequence>MQGLPVNKHDLIAAVAASTNLSKTDAANAVDSILTVITKSLKKREKVLLVGFGTFQVSKRNAGEGRNPQTGEKIKIPAAIVPRFRPSKALKDAVN</sequence>
<dbReference type="GO" id="GO:0030527">
    <property type="term" value="F:structural constituent of chromatin"/>
    <property type="evidence" value="ECO:0007669"/>
    <property type="project" value="InterPro"/>
</dbReference>
<gene>
    <name evidence="5" type="ORF">SAMN02745126_01196</name>
</gene>
<keyword evidence="6" id="KW-1185">Reference proteome</keyword>
<reference evidence="6" key="1">
    <citation type="submission" date="2017-02" db="EMBL/GenBank/DDBJ databases">
        <authorList>
            <person name="Varghese N."/>
            <person name="Submissions S."/>
        </authorList>
    </citation>
    <scope>NUCLEOTIDE SEQUENCE [LARGE SCALE GENOMIC DNA]</scope>
    <source>
        <strain evidence="6">ATCC 27094</strain>
    </source>
</reference>
<dbReference type="SMART" id="SM00411">
    <property type="entry name" value="BHL"/>
    <property type="match status" value="1"/>
</dbReference>
<evidence type="ECO:0000256" key="1">
    <source>
        <dbReference type="ARBA" id="ARBA00010529"/>
    </source>
</evidence>
<dbReference type="PRINTS" id="PR01727">
    <property type="entry name" value="DNABINDINGHU"/>
</dbReference>
<evidence type="ECO:0000313" key="5">
    <source>
        <dbReference type="EMBL" id="SJZ46688.1"/>
    </source>
</evidence>
<dbReference type="SUPFAM" id="SSF47729">
    <property type="entry name" value="IHF-like DNA-binding proteins"/>
    <property type="match status" value="1"/>
</dbReference>
<evidence type="ECO:0000256" key="4">
    <source>
        <dbReference type="RuleBase" id="RU003939"/>
    </source>
</evidence>
<organism evidence="5 6">
    <name type="scientific">Enhydrobacter aerosaccus</name>
    <dbReference type="NCBI Taxonomy" id="225324"/>
    <lineage>
        <taxon>Bacteria</taxon>
        <taxon>Pseudomonadati</taxon>
        <taxon>Pseudomonadota</taxon>
        <taxon>Alphaproteobacteria</taxon>
        <taxon>Hyphomicrobiales</taxon>
        <taxon>Enhydrobacter</taxon>
    </lineage>
</organism>
<keyword evidence="2" id="KW-0226">DNA condensation</keyword>
<dbReference type="EMBL" id="FUWJ01000001">
    <property type="protein sequence ID" value="SJZ46688.1"/>
    <property type="molecule type" value="Genomic_DNA"/>
</dbReference>
<dbReference type="GO" id="GO:0005829">
    <property type="term" value="C:cytosol"/>
    <property type="evidence" value="ECO:0007669"/>
    <property type="project" value="TreeGrafter"/>
</dbReference>
<dbReference type="GO" id="GO:0030261">
    <property type="term" value="P:chromosome condensation"/>
    <property type="evidence" value="ECO:0007669"/>
    <property type="project" value="UniProtKB-KW"/>
</dbReference>
<dbReference type="PANTHER" id="PTHR33175:SF3">
    <property type="entry name" value="DNA-BINDING PROTEIN HU-BETA"/>
    <property type="match status" value="1"/>
</dbReference>
<dbReference type="Proteomes" id="UP000190092">
    <property type="component" value="Unassembled WGS sequence"/>
</dbReference>
<dbReference type="InterPro" id="IPR000119">
    <property type="entry name" value="Hist_DNA-bd"/>
</dbReference>
<name>A0A1T4KWG0_9HYPH</name>
<dbReference type="GO" id="GO:0003677">
    <property type="term" value="F:DNA binding"/>
    <property type="evidence" value="ECO:0007669"/>
    <property type="project" value="UniProtKB-KW"/>
</dbReference>
<evidence type="ECO:0000256" key="2">
    <source>
        <dbReference type="ARBA" id="ARBA00023067"/>
    </source>
</evidence>
<dbReference type="CDD" id="cd13831">
    <property type="entry name" value="HU"/>
    <property type="match status" value="1"/>
</dbReference>
<comment type="similarity">
    <text evidence="1 4">Belongs to the bacterial histone-like protein family.</text>
</comment>
<dbReference type="Pfam" id="PF00216">
    <property type="entry name" value="Bac_DNA_binding"/>
    <property type="match status" value="1"/>
</dbReference>